<dbReference type="Gene3D" id="3.30.70.270">
    <property type="match status" value="1"/>
</dbReference>
<reference evidence="5 6" key="1">
    <citation type="submission" date="2024-03" db="EMBL/GenBank/DDBJ databases">
        <title>Sulfurimonas sp. HSL3-1.</title>
        <authorList>
            <person name="Wang S."/>
        </authorList>
    </citation>
    <scope>NUCLEOTIDE SEQUENCE [LARGE SCALE GENOMIC DNA]</scope>
    <source>
        <strain evidence="5 6">HSL3-1</strain>
    </source>
</reference>
<dbReference type="InterPro" id="IPR029787">
    <property type="entry name" value="Nucleotide_cyclase"/>
</dbReference>
<organism evidence="5 6">
    <name type="scientific">Sulfurimonas diazotrophicus</name>
    <dbReference type="NCBI Taxonomy" id="3131939"/>
    <lineage>
        <taxon>Bacteria</taxon>
        <taxon>Pseudomonadati</taxon>
        <taxon>Campylobacterota</taxon>
        <taxon>Epsilonproteobacteria</taxon>
        <taxon>Campylobacterales</taxon>
        <taxon>Sulfurimonadaceae</taxon>
        <taxon>Sulfurimonas</taxon>
    </lineage>
</organism>
<dbReference type="PROSITE" id="PS50887">
    <property type="entry name" value="GGDEF"/>
    <property type="match status" value="1"/>
</dbReference>
<dbReference type="GO" id="GO:0052621">
    <property type="term" value="F:diguanylate cyclase activity"/>
    <property type="evidence" value="ECO:0007669"/>
    <property type="project" value="UniProtKB-EC"/>
</dbReference>
<keyword evidence="5" id="KW-0548">Nucleotidyltransferase</keyword>
<dbReference type="EC" id="2.7.7.65" evidence="1"/>
<sequence>MKGKIALLAGGWILVVLFSWTWEFYHNKNLEEDAMLKSGRAFFQQIVLTREWNARHGGVYVFADETTPPNPHLKNVRRDIPLPDGQLLTLVNPAYMTRQLSELAEKYDGLQIHITSLKPIRPENAPKAWERTVLESFYHGTKEYGAFFDGGYRYMAPLYTEKSCLKCHESQGYKVGDIRGGVSVTIPHVIAPQLPLGGGHLLIALSGLGIILLVGWRLRRAYQTVKEQSMIDPLTGIANRRHFMKRLKEEYQRSLREQHPVALIMADIDSFKAYNDTYGHIEGDQCLLSVAHTMQESLKRPGDCIARYGGEEFIIMLPNTPLANAAHFAEELRRHIEALKIRHESSAGGDIVTASFGVAETEAGDADYEAVIRRADAALYAAKKAGRNRVNAVV</sequence>
<evidence type="ECO:0000313" key="6">
    <source>
        <dbReference type="Proteomes" id="UP001447842"/>
    </source>
</evidence>
<gene>
    <name evidence="5" type="ORF">WCY31_11120</name>
</gene>
<evidence type="ECO:0000256" key="1">
    <source>
        <dbReference type="ARBA" id="ARBA00012528"/>
    </source>
</evidence>
<keyword evidence="3" id="KW-0812">Transmembrane</keyword>
<keyword evidence="5" id="KW-0808">Transferase</keyword>
<proteinExistence type="predicted"/>
<dbReference type="Proteomes" id="UP001447842">
    <property type="component" value="Chromosome"/>
</dbReference>
<dbReference type="InterPro" id="IPR043128">
    <property type="entry name" value="Rev_trsase/Diguanyl_cyclase"/>
</dbReference>
<feature type="transmembrane region" description="Helical" evidence="3">
    <location>
        <begin position="194"/>
        <end position="216"/>
    </location>
</feature>
<protein>
    <recommendedName>
        <fullName evidence="1">diguanylate cyclase</fullName>
        <ecNumber evidence="1">2.7.7.65</ecNumber>
    </recommendedName>
</protein>
<dbReference type="SMART" id="SM00267">
    <property type="entry name" value="GGDEF"/>
    <property type="match status" value="1"/>
</dbReference>
<evidence type="ECO:0000259" key="4">
    <source>
        <dbReference type="PROSITE" id="PS50887"/>
    </source>
</evidence>
<dbReference type="RefSeq" id="WP_345972427.1">
    <property type="nucleotide sequence ID" value="NZ_CP147920.1"/>
</dbReference>
<evidence type="ECO:0000256" key="2">
    <source>
        <dbReference type="ARBA" id="ARBA00034247"/>
    </source>
</evidence>
<keyword evidence="3" id="KW-1133">Transmembrane helix</keyword>
<dbReference type="InterPro" id="IPR050469">
    <property type="entry name" value="Diguanylate_Cyclase"/>
</dbReference>
<keyword evidence="3" id="KW-0472">Membrane</keyword>
<dbReference type="CDD" id="cd01949">
    <property type="entry name" value="GGDEF"/>
    <property type="match status" value="1"/>
</dbReference>
<dbReference type="NCBIfam" id="TIGR00254">
    <property type="entry name" value="GGDEF"/>
    <property type="match status" value="1"/>
</dbReference>
<dbReference type="EMBL" id="CP147920">
    <property type="protein sequence ID" value="XAU14781.1"/>
    <property type="molecule type" value="Genomic_DNA"/>
</dbReference>
<feature type="domain" description="GGDEF" evidence="4">
    <location>
        <begin position="259"/>
        <end position="394"/>
    </location>
</feature>
<dbReference type="Pfam" id="PF11845">
    <property type="entry name" value="Tll0287-like"/>
    <property type="match status" value="1"/>
</dbReference>
<dbReference type="PANTHER" id="PTHR45138:SF9">
    <property type="entry name" value="DIGUANYLATE CYCLASE DGCM-RELATED"/>
    <property type="match status" value="1"/>
</dbReference>
<comment type="catalytic activity">
    <reaction evidence="2">
        <text>2 GTP = 3',3'-c-di-GMP + 2 diphosphate</text>
        <dbReference type="Rhea" id="RHEA:24898"/>
        <dbReference type="ChEBI" id="CHEBI:33019"/>
        <dbReference type="ChEBI" id="CHEBI:37565"/>
        <dbReference type="ChEBI" id="CHEBI:58805"/>
        <dbReference type="EC" id="2.7.7.65"/>
    </reaction>
</comment>
<dbReference type="PANTHER" id="PTHR45138">
    <property type="entry name" value="REGULATORY COMPONENTS OF SENSORY TRANSDUCTION SYSTEM"/>
    <property type="match status" value="1"/>
</dbReference>
<evidence type="ECO:0000256" key="3">
    <source>
        <dbReference type="SAM" id="Phobius"/>
    </source>
</evidence>
<evidence type="ECO:0000313" key="5">
    <source>
        <dbReference type="EMBL" id="XAU14781.1"/>
    </source>
</evidence>
<dbReference type="InterPro" id="IPR000160">
    <property type="entry name" value="GGDEF_dom"/>
</dbReference>
<dbReference type="InterPro" id="IPR021796">
    <property type="entry name" value="Tll0287-like_dom"/>
</dbReference>
<name>A0ABZ3HAR3_9BACT</name>
<keyword evidence="6" id="KW-1185">Reference proteome</keyword>
<dbReference type="Pfam" id="PF00990">
    <property type="entry name" value="GGDEF"/>
    <property type="match status" value="1"/>
</dbReference>
<dbReference type="SUPFAM" id="SSF55073">
    <property type="entry name" value="Nucleotide cyclase"/>
    <property type="match status" value="1"/>
</dbReference>
<accession>A0ABZ3HAR3</accession>